<dbReference type="InterPro" id="IPR044668">
    <property type="entry name" value="PuuD-like"/>
</dbReference>
<dbReference type="EMBL" id="FQVY01000001">
    <property type="protein sequence ID" value="SHF68084.1"/>
    <property type="molecule type" value="Genomic_DNA"/>
</dbReference>
<dbReference type="SUPFAM" id="SSF52317">
    <property type="entry name" value="Class I glutamine amidotransferase-like"/>
    <property type="match status" value="1"/>
</dbReference>
<proteinExistence type="predicted"/>
<dbReference type="PANTHER" id="PTHR43235">
    <property type="entry name" value="GLUTAMINE AMIDOTRANSFERASE PB2B2.05-RELATED"/>
    <property type="match status" value="1"/>
</dbReference>
<keyword evidence="1" id="KW-0378">Hydrolase</keyword>
<reference evidence="3" key="1">
    <citation type="submission" date="2016-11" db="EMBL/GenBank/DDBJ databases">
        <authorList>
            <person name="Jaros S."/>
            <person name="Januszkiewicz K."/>
            <person name="Wedrychowicz H."/>
        </authorList>
    </citation>
    <scope>NUCLEOTIDE SEQUENCE [LARGE SCALE GENOMIC DNA]</scope>
    <source>
        <strain evidence="3">DSM 4029</strain>
    </source>
</reference>
<dbReference type="Gene3D" id="3.40.50.880">
    <property type="match status" value="1"/>
</dbReference>
<dbReference type="Pfam" id="PF07722">
    <property type="entry name" value="Peptidase_C26"/>
    <property type="match status" value="1"/>
</dbReference>
<evidence type="ECO:0000313" key="3">
    <source>
        <dbReference type="Proteomes" id="UP000184089"/>
    </source>
</evidence>
<reference evidence="1 4" key="3">
    <citation type="journal article" date="2019" name="Nat. Med.">
        <title>A library of human gut bacterial isolates paired with longitudinal multiomics data enables mechanistic microbiome research.</title>
        <authorList>
            <person name="Poyet M."/>
            <person name="Groussin M."/>
            <person name="Gibbons S.M."/>
            <person name="Avila-Pacheco J."/>
            <person name="Jiang X."/>
            <person name="Kearney S.M."/>
            <person name="Perrotta A.R."/>
            <person name="Berdy B."/>
            <person name="Zhao S."/>
            <person name="Lieberman T.D."/>
            <person name="Swanson P.K."/>
            <person name="Smith M."/>
            <person name="Roesemann S."/>
            <person name="Alexander J.E."/>
            <person name="Rich S.A."/>
            <person name="Livny J."/>
            <person name="Vlamakis H."/>
            <person name="Clish C."/>
            <person name="Bullock K."/>
            <person name="Deik A."/>
            <person name="Scott J."/>
            <person name="Pierce K.A."/>
            <person name="Xavier R.J."/>
            <person name="Alm E.J."/>
        </authorList>
    </citation>
    <scope>NUCLEOTIDE SEQUENCE [LARGE SCALE GENOMIC DNA]</scope>
    <source>
        <strain evidence="1 4">BIOML-A2</strain>
    </source>
</reference>
<dbReference type="RefSeq" id="WP_021659835.1">
    <property type="nucleotide sequence ID" value="NZ_FQVY01000001.1"/>
</dbReference>
<accession>A0AAQ1RUU0</accession>
<dbReference type="GO" id="GO:0033969">
    <property type="term" value="F:gamma-glutamyl-gamma-aminobutyrate hydrolase activity"/>
    <property type="evidence" value="ECO:0007669"/>
    <property type="project" value="TreeGrafter"/>
</dbReference>
<dbReference type="GO" id="GO:0006598">
    <property type="term" value="P:polyamine catabolic process"/>
    <property type="evidence" value="ECO:0007669"/>
    <property type="project" value="TreeGrafter"/>
</dbReference>
<protein>
    <submittedName>
        <fullName evidence="1">Gamma-glutamyl-gamma-aminobutyrate hydrolase family protein</fullName>
    </submittedName>
    <submittedName>
        <fullName evidence="2">Glutamine amidotransferase</fullName>
    </submittedName>
</protein>
<dbReference type="Proteomes" id="UP000184089">
    <property type="component" value="Unassembled WGS sequence"/>
</dbReference>
<sequence>MKKPVIGITAGTTVHDDPVFFGCSSDYVHEEYIAAVQRAGGVPILLPITGDRAVVQAQLELCDGVVLTGGHDVNPLLYGQEPHQNLTAVSDRRDRFDMYVCKLALQAELPILGICRGCQILNVVCGGTLHQDLPSLSSSFVQHLQPSHPIQASHTVSVDSQSVLAPILGETAQVNSLHHQAIDRVAEGFLTAATAKDGVVEAIERQGGSFALGLQFHPEMLSATRGDMLAVFRLLVETCGGGEQE</sequence>
<keyword evidence="4" id="KW-1185">Reference proteome</keyword>
<evidence type="ECO:0000313" key="2">
    <source>
        <dbReference type="EMBL" id="SHF68084.1"/>
    </source>
</evidence>
<dbReference type="PROSITE" id="PS51273">
    <property type="entry name" value="GATASE_TYPE_1"/>
    <property type="match status" value="1"/>
</dbReference>
<name>A0AAQ1RUU0_9FIRM</name>
<comment type="caution">
    <text evidence="2">The sequence shown here is derived from an EMBL/GenBank/DDBJ whole genome shotgun (WGS) entry which is preliminary data.</text>
</comment>
<evidence type="ECO:0000313" key="4">
    <source>
        <dbReference type="Proteomes" id="UP000474718"/>
    </source>
</evidence>
<dbReference type="CDD" id="cd01745">
    <property type="entry name" value="GATase1_2"/>
    <property type="match status" value="1"/>
</dbReference>
<reference evidence="2" key="2">
    <citation type="submission" date="2016-11" db="EMBL/GenBank/DDBJ databases">
        <authorList>
            <person name="Varghese N."/>
            <person name="Submissions S."/>
        </authorList>
    </citation>
    <scope>NUCLEOTIDE SEQUENCE</scope>
    <source>
        <strain evidence="2">DSM 4029</strain>
    </source>
</reference>
<dbReference type="AlphaFoldDB" id="A0AAQ1RUU0"/>
<dbReference type="InterPro" id="IPR011697">
    <property type="entry name" value="Peptidase_C26"/>
</dbReference>
<dbReference type="PANTHER" id="PTHR43235:SF1">
    <property type="entry name" value="GLUTAMINE AMIDOTRANSFERASE PB2B2.05-RELATED"/>
    <property type="match status" value="1"/>
</dbReference>
<dbReference type="FunFam" id="3.40.50.880:FF:000030">
    <property type="entry name" value="Gamma-glutamyl-gamma-aminobutyrate hydrolase PuuD"/>
    <property type="match status" value="1"/>
</dbReference>
<evidence type="ECO:0000313" key="1">
    <source>
        <dbReference type="EMBL" id="MZL68659.1"/>
    </source>
</evidence>
<dbReference type="GO" id="GO:0005829">
    <property type="term" value="C:cytosol"/>
    <property type="evidence" value="ECO:0007669"/>
    <property type="project" value="TreeGrafter"/>
</dbReference>
<dbReference type="EMBL" id="WWVX01000001">
    <property type="protein sequence ID" value="MZL68659.1"/>
    <property type="molecule type" value="Genomic_DNA"/>
</dbReference>
<gene>
    <name evidence="1" type="ORF">GT747_02560</name>
    <name evidence="2" type="ORF">SAMN05444424_0312</name>
</gene>
<organism evidence="2 3">
    <name type="scientific">Bittarella massiliensis</name>
    <name type="common">ex Durand et al. 2017</name>
    <dbReference type="NCBI Taxonomy" id="1720313"/>
    <lineage>
        <taxon>Bacteria</taxon>
        <taxon>Bacillati</taxon>
        <taxon>Bacillota</taxon>
        <taxon>Clostridia</taxon>
        <taxon>Eubacteriales</taxon>
        <taxon>Oscillospiraceae</taxon>
        <taxon>Bittarella (ex Durand et al. 2017)</taxon>
    </lineage>
</organism>
<dbReference type="InterPro" id="IPR029062">
    <property type="entry name" value="Class_I_gatase-like"/>
</dbReference>
<dbReference type="Proteomes" id="UP000474718">
    <property type="component" value="Unassembled WGS sequence"/>
</dbReference>
<keyword evidence="2" id="KW-0315">Glutamine amidotransferase</keyword>